<keyword evidence="2" id="KW-1185">Reference proteome</keyword>
<evidence type="ECO:0000313" key="2">
    <source>
        <dbReference type="Proteomes" id="UP000265520"/>
    </source>
</evidence>
<proteinExistence type="predicted"/>
<evidence type="ECO:0000313" key="1">
    <source>
        <dbReference type="EMBL" id="MCI86902.1"/>
    </source>
</evidence>
<dbReference type="AlphaFoldDB" id="A0A392VHL0"/>
<dbReference type="Proteomes" id="UP000265520">
    <property type="component" value="Unassembled WGS sequence"/>
</dbReference>
<accession>A0A392VHL0</accession>
<comment type="caution">
    <text evidence="1">The sequence shown here is derived from an EMBL/GenBank/DDBJ whole genome shotgun (WGS) entry which is preliminary data.</text>
</comment>
<protein>
    <submittedName>
        <fullName evidence="1">Uncharacterized protein</fullName>
    </submittedName>
</protein>
<feature type="non-terminal residue" evidence="1">
    <location>
        <position position="1"/>
    </location>
</feature>
<sequence>NKQDLGGGIICTTSCNSTAGQKSDGFAGGREHVDGRSGEFRGDDGCTRKVLWVMKME</sequence>
<dbReference type="EMBL" id="LXQA011152785">
    <property type="protein sequence ID" value="MCI86902.1"/>
    <property type="molecule type" value="Genomic_DNA"/>
</dbReference>
<reference evidence="1 2" key="1">
    <citation type="journal article" date="2018" name="Front. Plant Sci.">
        <title>Red Clover (Trifolium pratense) and Zigzag Clover (T. medium) - A Picture of Genomic Similarities and Differences.</title>
        <authorList>
            <person name="Dluhosova J."/>
            <person name="Istvanek J."/>
            <person name="Nedelnik J."/>
            <person name="Repkova J."/>
        </authorList>
    </citation>
    <scope>NUCLEOTIDE SEQUENCE [LARGE SCALE GENOMIC DNA]</scope>
    <source>
        <strain evidence="2">cv. 10/8</strain>
        <tissue evidence="1">Leaf</tissue>
    </source>
</reference>
<name>A0A392VHL0_9FABA</name>
<organism evidence="1 2">
    <name type="scientific">Trifolium medium</name>
    <dbReference type="NCBI Taxonomy" id="97028"/>
    <lineage>
        <taxon>Eukaryota</taxon>
        <taxon>Viridiplantae</taxon>
        <taxon>Streptophyta</taxon>
        <taxon>Embryophyta</taxon>
        <taxon>Tracheophyta</taxon>
        <taxon>Spermatophyta</taxon>
        <taxon>Magnoliopsida</taxon>
        <taxon>eudicotyledons</taxon>
        <taxon>Gunneridae</taxon>
        <taxon>Pentapetalae</taxon>
        <taxon>rosids</taxon>
        <taxon>fabids</taxon>
        <taxon>Fabales</taxon>
        <taxon>Fabaceae</taxon>
        <taxon>Papilionoideae</taxon>
        <taxon>50 kb inversion clade</taxon>
        <taxon>NPAAA clade</taxon>
        <taxon>Hologalegina</taxon>
        <taxon>IRL clade</taxon>
        <taxon>Trifolieae</taxon>
        <taxon>Trifolium</taxon>
    </lineage>
</organism>